<dbReference type="PROSITE" id="PS51257">
    <property type="entry name" value="PROKAR_LIPOPROTEIN"/>
    <property type="match status" value="1"/>
</dbReference>
<comment type="caution">
    <text evidence="1">The sequence shown here is derived from an EMBL/GenBank/DDBJ whole genome shotgun (WGS) entry which is preliminary data.</text>
</comment>
<sequence length="300" mass="33263">MSELGRRDFLILAAIAGGAAMLVGCKPELDNDDLNTFLNTPLSAIVEKEGSSESALDRIHEILYPNLIQVYPDHSGKTPIIDVAKSDYYEGNWQRQRRLGRPDLAFNVDLNGGGVYVLVSEPSYKDAKVEEALEWIMAGDTVPSYAAYFKDSKYSSMMPGEQNFVHAGFGLYFMDMKSAFVDFSRATTSAFVDWIRFGYQEGDIPGGNNDTPDAAFVSLLLQRAEMPVDQMYSFYKNSDMSLLVKKLYSLDSGLLNNDIIAGAFMLLESSTQRILAGEISPGDAADQFLQTNPRHRQPQA</sequence>
<dbReference type="EMBL" id="LBVL01000020">
    <property type="protein sequence ID" value="KKQ84256.1"/>
    <property type="molecule type" value="Genomic_DNA"/>
</dbReference>
<protein>
    <submittedName>
        <fullName evidence="1">Uncharacterized protein</fullName>
    </submittedName>
</protein>
<dbReference type="AlphaFoldDB" id="A0A0G0P4N2"/>
<gene>
    <name evidence="1" type="ORF">UT08_C0020G0005</name>
</gene>
<organism evidence="1 2">
    <name type="scientific">Candidatus Woesebacteria bacterium GW2011_GWB1_38_8</name>
    <dbReference type="NCBI Taxonomy" id="1618570"/>
    <lineage>
        <taxon>Bacteria</taxon>
        <taxon>Candidatus Woeseibacteriota</taxon>
    </lineage>
</organism>
<proteinExistence type="predicted"/>
<reference evidence="1 2" key="1">
    <citation type="journal article" date="2015" name="Nature">
        <title>rRNA introns, odd ribosomes, and small enigmatic genomes across a large radiation of phyla.</title>
        <authorList>
            <person name="Brown C.T."/>
            <person name="Hug L.A."/>
            <person name="Thomas B.C."/>
            <person name="Sharon I."/>
            <person name="Castelle C.J."/>
            <person name="Singh A."/>
            <person name="Wilkins M.J."/>
            <person name="Williams K.H."/>
            <person name="Banfield J.F."/>
        </authorList>
    </citation>
    <scope>NUCLEOTIDE SEQUENCE [LARGE SCALE GENOMIC DNA]</scope>
</reference>
<evidence type="ECO:0000313" key="1">
    <source>
        <dbReference type="EMBL" id="KKQ84256.1"/>
    </source>
</evidence>
<dbReference type="STRING" id="1618570.UT08_C0020G0005"/>
<evidence type="ECO:0000313" key="2">
    <source>
        <dbReference type="Proteomes" id="UP000034081"/>
    </source>
</evidence>
<dbReference type="PROSITE" id="PS51318">
    <property type="entry name" value="TAT"/>
    <property type="match status" value="1"/>
</dbReference>
<accession>A0A0G0P4N2</accession>
<dbReference type="InterPro" id="IPR006311">
    <property type="entry name" value="TAT_signal"/>
</dbReference>
<dbReference type="Proteomes" id="UP000034081">
    <property type="component" value="Unassembled WGS sequence"/>
</dbReference>
<name>A0A0G0P4N2_9BACT</name>